<evidence type="ECO:0000313" key="2">
    <source>
        <dbReference type="EMBL" id="GAA5192186.1"/>
    </source>
</evidence>
<dbReference type="InterPro" id="IPR021230">
    <property type="entry name" value="DUF2810"/>
</dbReference>
<accession>A0ABP9S8H3</accession>
<evidence type="ECO:0000313" key="3">
    <source>
        <dbReference type="Proteomes" id="UP001501600"/>
    </source>
</evidence>
<gene>
    <name evidence="2" type="ORF">GCM10025772_20750</name>
</gene>
<feature type="coiled-coil region" evidence="1">
    <location>
        <begin position="2"/>
        <end position="55"/>
    </location>
</feature>
<organism evidence="2 3">
    <name type="scientific">Ferrimonas gelatinilytica</name>
    <dbReference type="NCBI Taxonomy" id="1255257"/>
    <lineage>
        <taxon>Bacteria</taxon>
        <taxon>Pseudomonadati</taxon>
        <taxon>Pseudomonadota</taxon>
        <taxon>Gammaproteobacteria</taxon>
        <taxon>Alteromonadales</taxon>
        <taxon>Ferrimonadaceae</taxon>
        <taxon>Ferrimonas</taxon>
    </lineage>
</organism>
<proteinExistence type="predicted"/>
<dbReference type="Gene3D" id="3.30.1370.150">
    <property type="entry name" value="Uncharacterised protein PF10928, DUF2810"/>
    <property type="match status" value="1"/>
</dbReference>
<protein>
    <submittedName>
        <fullName evidence="2">YibL family ribosome-associated protein</fullName>
    </submittedName>
</protein>
<comment type="caution">
    <text evidence="2">The sequence shown here is derived from an EMBL/GenBank/DDBJ whole genome shotgun (WGS) entry which is preliminary data.</text>
</comment>
<dbReference type="NCBIfam" id="NF008244">
    <property type="entry name" value="PRK11020.1"/>
    <property type="match status" value="1"/>
</dbReference>
<evidence type="ECO:0000256" key="1">
    <source>
        <dbReference type="SAM" id="Coils"/>
    </source>
</evidence>
<sequence length="120" mass="13619">MADNLKQELHKLSNRLEAAKRKLQAAHERADQPIIDKFNEEIAGLEKRIHSIRGTQTRQLGKQGQDLKQMKFRRALTKAEQADMGKLKKSVRGLVVVHPMTKLGKEMGLTEVTGFAMKPF</sequence>
<dbReference type="RefSeq" id="WP_345316992.1">
    <property type="nucleotide sequence ID" value="NZ_BAABLF010000013.1"/>
</dbReference>
<keyword evidence="3" id="KW-1185">Reference proteome</keyword>
<name>A0ABP9S8H3_9GAMM</name>
<keyword evidence="1" id="KW-0175">Coiled coil</keyword>
<dbReference type="Pfam" id="PF10928">
    <property type="entry name" value="DUF2810"/>
    <property type="match status" value="1"/>
</dbReference>
<dbReference type="Proteomes" id="UP001501600">
    <property type="component" value="Unassembled WGS sequence"/>
</dbReference>
<reference evidence="3" key="1">
    <citation type="journal article" date="2019" name="Int. J. Syst. Evol. Microbiol.">
        <title>The Global Catalogue of Microorganisms (GCM) 10K type strain sequencing project: providing services to taxonomists for standard genome sequencing and annotation.</title>
        <authorList>
            <consortium name="The Broad Institute Genomics Platform"/>
            <consortium name="The Broad Institute Genome Sequencing Center for Infectious Disease"/>
            <person name="Wu L."/>
            <person name="Ma J."/>
        </authorList>
    </citation>
    <scope>NUCLEOTIDE SEQUENCE [LARGE SCALE GENOMIC DNA]</scope>
    <source>
        <strain evidence="3">JCM 18720</strain>
    </source>
</reference>
<dbReference type="EMBL" id="BAABLF010000013">
    <property type="protein sequence ID" value="GAA5192186.1"/>
    <property type="molecule type" value="Genomic_DNA"/>
</dbReference>